<reference evidence="2 3" key="1">
    <citation type="submission" date="2019-11" db="EMBL/GenBank/DDBJ databases">
        <authorList>
            <person name="Holert J."/>
        </authorList>
    </citation>
    <scope>NUCLEOTIDE SEQUENCE [LARGE SCALE GENOMIC DNA]</scope>
    <source>
        <strain evidence="2">SB11_3</strain>
    </source>
</reference>
<organism evidence="2 3">
    <name type="scientific">BD1-7 clade bacterium</name>
    <dbReference type="NCBI Taxonomy" id="2029982"/>
    <lineage>
        <taxon>Bacteria</taxon>
        <taxon>Pseudomonadati</taxon>
        <taxon>Pseudomonadota</taxon>
        <taxon>Gammaproteobacteria</taxon>
        <taxon>Cellvibrionales</taxon>
        <taxon>Spongiibacteraceae</taxon>
        <taxon>BD1-7 clade</taxon>
    </lineage>
</organism>
<dbReference type="InterPro" id="IPR052022">
    <property type="entry name" value="26kDa_periplasmic_antigen"/>
</dbReference>
<gene>
    <name evidence="2" type="ORF">OPDIPICF_00521</name>
</gene>
<keyword evidence="1" id="KW-0732">Signal</keyword>
<dbReference type="AlphaFoldDB" id="A0A5S9N138"/>
<dbReference type="Gene3D" id="3.30.110.170">
    <property type="entry name" value="Protein of unknown function (DUF541), domain 1"/>
    <property type="match status" value="1"/>
</dbReference>
<keyword evidence="3" id="KW-1185">Reference proteome</keyword>
<dbReference type="PANTHER" id="PTHR34387:SF2">
    <property type="entry name" value="SLR1258 PROTEIN"/>
    <property type="match status" value="1"/>
</dbReference>
<sequence length="243" mass="27112">MITSRARTMRILLILSLTSLLVSIAMSQQVHALDRANVSVAAEATIEAIPDYINISIEVTKTEKSPSKAKAEVDDIIAQVLTTLKQMNIDDSNVRASQISSNPDYSYENNKRKYVGEKITRNVNVKLYRLDQYSNLVDQILKLDITRYRQNGAGFDNIDEHRNKALVEALDRASAKANVIAKAIDRNIDKVYSVQEAGGSNPMPRMMMAEMASDGMNARKSKAPLEIKPQEIRASVNVIFLLK</sequence>
<feature type="chain" id="PRO_5024838000" evidence="1">
    <location>
        <begin position="33"/>
        <end position="243"/>
    </location>
</feature>
<evidence type="ECO:0000313" key="3">
    <source>
        <dbReference type="Proteomes" id="UP000441399"/>
    </source>
</evidence>
<evidence type="ECO:0000313" key="2">
    <source>
        <dbReference type="EMBL" id="CAA0083336.1"/>
    </source>
</evidence>
<dbReference type="Pfam" id="PF04402">
    <property type="entry name" value="SIMPL"/>
    <property type="match status" value="1"/>
</dbReference>
<dbReference type="Proteomes" id="UP000441399">
    <property type="component" value="Unassembled WGS sequence"/>
</dbReference>
<name>A0A5S9N138_9GAMM</name>
<dbReference type="Gene3D" id="3.30.70.2970">
    <property type="entry name" value="Protein of unknown function (DUF541), domain 2"/>
    <property type="match status" value="1"/>
</dbReference>
<accession>A0A5S9N138</accession>
<dbReference type="EMBL" id="CACSIO010000001">
    <property type="protein sequence ID" value="CAA0083336.1"/>
    <property type="molecule type" value="Genomic_DNA"/>
</dbReference>
<dbReference type="PANTHER" id="PTHR34387">
    <property type="entry name" value="SLR1258 PROTEIN"/>
    <property type="match status" value="1"/>
</dbReference>
<dbReference type="InterPro" id="IPR007497">
    <property type="entry name" value="SIMPL/DUF541"/>
</dbReference>
<dbReference type="GO" id="GO:0006974">
    <property type="term" value="P:DNA damage response"/>
    <property type="evidence" value="ECO:0007669"/>
    <property type="project" value="TreeGrafter"/>
</dbReference>
<proteinExistence type="predicted"/>
<feature type="signal peptide" evidence="1">
    <location>
        <begin position="1"/>
        <end position="32"/>
    </location>
</feature>
<evidence type="ECO:0000256" key="1">
    <source>
        <dbReference type="SAM" id="SignalP"/>
    </source>
</evidence>
<protein>
    <submittedName>
        <fullName evidence="2">26 kDa periplasmic immunogenic protein</fullName>
    </submittedName>
</protein>